<sequence length="88" mass="9819">MSRLDWREYVVSDAAVLGGRPVVKGTRIAAQEVLDAVDRGEEVEAILATYPQLTRESVLAVIQFRLAQQYARDRKHMQRRGPMAPGPG</sequence>
<gene>
    <name evidence="1" type="ORF">O0235_09615</name>
</gene>
<reference evidence="1 2" key="1">
    <citation type="journal article" date="2023" name="ISME J.">
        <title>Thermophilic Dehalococcoidia with unusual traits shed light on an unexpected past.</title>
        <authorList>
            <person name="Palmer M."/>
            <person name="Covington J.K."/>
            <person name="Zhou E.M."/>
            <person name="Thomas S.C."/>
            <person name="Habib N."/>
            <person name="Seymour C.O."/>
            <person name="Lai D."/>
            <person name="Johnston J."/>
            <person name="Hashimi A."/>
            <person name="Jiao J.Y."/>
            <person name="Muok A.R."/>
            <person name="Liu L."/>
            <person name="Xian W.D."/>
            <person name="Zhi X.Y."/>
            <person name="Li M.M."/>
            <person name="Silva L.P."/>
            <person name="Bowen B.P."/>
            <person name="Louie K."/>
            <person name="Briegel A."/>
            <person name="Pett-Ridge J."/>
            <person name="Weber P.K."/>
            <person name="Tocheva E.I."/>
            <person name="Woyke T."/>
            <person name="Northen T.R."/>
            <person name="Mayali X."/>
            <person name="Li W.J."/>
            <person name="Hedlund B.P."/>
        </authorList>
    </citation>
    <scope>NUCLEOTIDE SEQUENCE [LARGE SCALE GENOMIC DNA]</scope>
    <source>
        <strain evidence="1 2">YIM 72310</strain>
    </source>
</reference>
<organism evidence="1 2">
    <name type="scientific">Tepidiforma flava</name>
    <dbReference type="NCBI Taxonomy" id="3004094"/>
    <lineage>
        <taxon>Bacteria</taxon>
        <taxon>Bacillati</taxon>
        <taxon>Chloroflexota</taxon>
        <taxon>Tepidiformia</taxon>
        <taxon>Tepidiformales</taxon>
        <taxon>Tepidiformaceae</taxon>
        <taxon>Tepidiforma</taxon>
    </lineage>
</organism>
<dbReference type="InterPro" id="IPR007367">
    <property type="entry name" value="DUF433"/>
</dbReference>
<dbReference type="Gene3D" id="1.10.10.10">
    <property type="entry name" value="Winged helix-like DNA-binding domain superfamily/Winged helix DNA-binding domain"/>
    <property type="match status" value="1"/>
</dbReference>
<dbReference type="PANTHER" id="PTHR34849:SF3">
    <property type="entry name" value="SSR2962 PROTEIN"/>
    <property type="match status" value="1"/>
</dbReference>
<proteinExistence type="predicted"/>
<dbReference type="Proteomes" id="UP001212803">
    <property type="component" value="Chromosome"/>
</dbReference>
<accession>A0ABY7M3Y1</accession>
<dbReference type="Pfam" id="PF04255">
    <property type="entry name" value="DUF433"/>
    <property type="match status" value="1"/>
</dbReference>
<dbReference type="PANTHER" id="PTHR34849">
    <property type="entry name" value="SSL5025 PROTEIN"/>
    <property type="match status" value="1"/>
</dbReference>
<dbReference type="InterPro" id="IPR009057">
    <property type="entry name" value="Homeodomain-like_sf"/>
</dbReference>
<keyword evidence="2" id="KW-1185">Reference proteome</keyword>
<dbReference type="RefSeq" id="WP_270055570.1">
    <property type="nucleotide sequence ID" value="NZ_CP115149.1"/>
</dbReference>
<protein>
    <submittedName>
        <fullName evidence="1">DUF433 domain-containing protein</fullName>
    </submittedName>
</protein>
<dbReference type="EMBL" id="CP115149">
    <property type="protein sequence ID" value="WBL35042.1"/>
    <property type="molecule type" value="Genomic_DNA"/>
</dbReference>
<dbReference type="SUPFAM" id="SSF46689">
    <property type="entry name" value="Homeodomain-like"/>
    <property type="match status" value="1"/>
</dbReference>
<evidence type="ECO:0000313" key="2">
    <source>
        <dbReference type="Proteomes" id="UP001212803"/>
    </source>
</evidence>
<dbReference type="InterPro" id="IPR036388">
    <property type="entry name" value="WH-like_DNA-bd_sf"/>
</dbReference>
<evidence type="ECO:0000313" key="1">
    <source>
        <dbReference type="EMBL" id="WBL35042.1"/>
    </source>
</evidence>
<name>A0ABY7M3Y1_9CHLR</name>